<dbReference type="PANTHER" id="PTHR45691:SF1">
    <property type="entry name" value="FH2 DOMAIN-CONTAINING PROTEIN 1-RELATED"/>
    <property type="match status" value="1"/>
</dbReference>
<dbReference type="AlphaFoldDB" id="A0A0C2GNR4"/>
<organism evidence="2 3">
    <name type="scientific">Ancylostoma duodenale</name>
    <dbReference type="NCBI Taxonomy" id="51022"/>
    <lineage>
        <taxon>Eukaryota</taxon>
        <taxon>Metazoa</taxon>
        <taxon>Ecdysozoa</taxon>
        <taxon>Nematoda</taxon>
        <taxon>Chromadorea</taxon>
        <taxon>Rhabditida</taxon>
        <taxon>Rhabditina</taxon>
        <taxon>Rhabditomorpha</taxon>
        <taxon>Strongyloidea</taxon>
        <taxon>Ancylostomatidae</taxon>
        <taxon>Ancylostomatinae</taxon>
        <taxon>Ancylostoma</taxon>
    </lineage>
</organism>
<evidence type="ECO:0000313" key="3">
    <source>
        <dbReference type="Proteomes" id="UP000054047"/>
    </source>
</evidence>
<dbReference type="PANTHER" id="PTHR45691">
    <property type="entry name" value="PROTEIN DIAPHANOUS"/>
    <property type="match status" value="1"/>
</dbReference>
<proteinExistence type="predicted"/>
<dbReference type="GO" id="GO:0005884">
    <property type="term" value="C:actin filament"/>
    <property type="evidence" value="ECO:0007669"/>
    <property type="project" value="TreeGrafter"/>
</dbReference>
<evidence type="ECO:0000256" key="1">
    <source>
        <dbReference type="SAM" id="MobiDB-lite"/>
    </source>
</evidence>
<name>A0A0C2GNR4_9BILA</name>
<feature type="compositionally biased region" description="Pro residues" evidence="1">
    <location>
        <begin position="135"/>
        <end position="146"/>
    </location>
</feature>
<dbReference type="Proteomes" id="UP000054047">
    <property type="component" value="Unassembled WGS sequence"/>
</dbReference>
<dbReference type="InterPro" id="IPR051412">
    <property type="entry name" value="Formin_Homology_Diaphanous_sf"/>
</dbReference>
<dbReference type="OrthoDB" id="26518at2759"/>
<sequence length="354" mass="38640">KGKTVTVAHVIFSVGADPEVLSEIEQCQRLLRNEKEDAPSEKVSVHCTDARIMTSPEPLQPLLSTLHAMLLDDDLCEIHKLLLEKFIDTLPEIKTEADAEAVLQALRVGEAPRQNGIEGSPPRRPSLHVSSKILPIPPPPAPPPLPQAKTSEFQDIDGRGRAPPPPPPPLHMMKGATSPSPPDPGNLFHPFLYWAELFKTSTVQTLGPPTAPPPPVPALVLAPKQNTADLPKSMKPRRSPSKDLKMKPIMWSKISPSSIVQGQGSESVWGELAKESTSLCLDFDMIDGMFSVASSNEATSQNQPSFTTSALSDLPVWLKSNRFKSNIILRVVYWKHDITDRTAEGGSGNRKWPG</sequence>
<dbReference type="Gene3D" id="1.20.58.2220">
    <property type="entry name" value="Formin, FH2 domain"/>
    <property type="match status" value="1"/>
</dbReference>
<gene>
    <name evidence="2" type="ORF">ANCDUO_11154</name>
</gene>
<protein>
    <recommendedName>
        <fullName evidence="4">FH2 domain-containing protein</fullName>
    </recommendedName>
</protein>
<evidence type="ECO:0000313" key="2">
    <source>
        <dbReference type="EMBL" id="KIH58636.1"/>
    </source>
</evidence>
<dbReference type="GO" id="GO:0030041">
    <property type="term" value="P:actin filament polymerization"/>
    <property type="evidence" value="ECO:0007669"/>
    <property type="project" value="TreeGrafter"/>
</dbReference>
<feature type="region of interest" description="Disordered" evidence="1">
    <location>
        <begin position="113"/>
        <end position="183"/>
    </location>
</feature>
<reference evidence="2 3" key="1">
    <citation type="submission" date="2013-12" db="EMBL/GenBank/DDBJ databases">
        <title>Draft genome of the parsitic nematode Ancylostoma duodenale.</title>
        <authorList>
            <person name="Mitreva M."/>
        </authorList>
    </citation>
    <scope>NUCLEOTIDE SEQUENCE [LARGE SCALE GENOMIC DNA]</scope>
    <source>
        <strain evidence="2 3">Zhejiang</strain>
    </source>
</reference>
<accession>A0A0C2GNR4</accession>
<keyword evidence="3" id="KW-1185">Reference proteome</keyword>
<dbReference type="InterPro" id="IPR042201">
    <property type="entry name" value="FH2_Formin_sf"/>
</dbReference>
<dbReference type="SUPFAM" id="SSF101447">
    <property type="entry name" value="Formin homology 2 domain (FH2 domain)"/>
    <property type="match status" value="1"/>
</dbReference>
<dbReference type="EMBL" id="KN732884">
    <property type="protein sequence ID" value="KIH58636.1"/>
    <property type="molecule type" value="Genomic_DNA"/>
</dbReference>
<evidence type="ECO:0008006" key="4">
    <source>
        <dbReference type="Google" id="ProtNLM"/>
    </source>
</evidence>
<feature type="non-terminal residue" evidence="2">
    <location>
        <position position="1"/>
    </location>
</feature>